<reference evidence="8 9" key="1">
    <citation type="submission" date="2017-08" db="EMBL/GenBank/DDBJ databases">
        <title>Halomonas alkalisoli sp. nov., isolated from saline alkaline soil.</title>
        <authorList>
            <person name="Wang D."/>
            <person name="Zhang G."/>
        </authorList>
    </citation>
    <scope>NUCLEOTIDE SEQUENCE [LARGE SCALE GENOMIC DNA]</scope>
    <source>
        <strain evidence="8 9">WRN001</strain>
    </source>
</reference>
<evidence type="ECO:0000256" key="6">
    <source>
        <dbReference type="SAM" id="SignalP"/>
    </source>
</evidence>
<comment type="subcellular location">
    <subcellularLocation>
        <location evidence="1">Cell envelope</location>
    </subcellularLocation>
</comment>
<comment type="similarity">
    <text evidence="2">Belongs to the bacterial solute-binding protein 8 family.</text>
</comment>
<dbReference type="InterPro" id="IPR002491">
    <property type="entry name" value="ABC_transptr_periplasmic_BD"/>
</dbReference>
<evidence type="ECO:0000259" key="7">
    <source>
        <dbReference type="PROSITE" id="PS50983"/>
    </source>
</evidence>
<dbReference type="Pfam" id="PF01497">
    <property type="entry name" value="Peripla_BP_2"/>
    <property type="match status" value="1"/>
</dbReference>
<protein>
    <submittedName>
        <fullName evidence="8">ABC transporter substrate-binding protein</fullName>
    </submittedName>
</protein>
<dbReference type="Proteomes" id="UP000217771">
    <property type="component" value="Unassembled WGS sequence"/>
</dbReference>
<keyword evidence="3" id="KW-0813">Transport</keyword>
<dbReference type="Gene3D" id="3.40.50.1980">
    <property type="entry name" value="Nitrogenase molybdenum iron protein domain"/>
    <property type="match status" value="2"/>
</dbReference>
<dbReference type="PRINTS" id="PR01715">
    <property type="entry name" value="FERRIBNDNGPP"/>
</dbReference>
<comment type="caution">
    <text evidence="8">The sequence shown here is derived from an EMBL/GenBank/DDBJ whole genome shotgun (WGS) entry which is preliminary data.</text>
</comment>
<sequence length="291" mass="31881">MPASITSRLRRLGGSLMLVSGLGLTYASPSHAEGIASIDWTLAETLVALEAPPRGVAQVDAYHEWVGEPHLTDQVIDLGLRSQPNTELLAHLAPAHIVISPMFANLAPRLSKIGRVDTFHLYTPGRDTWEEAATLTRELGEVTGRSAAADALIAAADGHIEALRQQLPEEIRPMLIIQFMDERHVRVFGENGLFQAVLDRLGLENAWQEPTNAWGFSLVGLEQLMKLDAQLVVVEPYPTGVEEKLRRSALWQHLPGVRDDTYITLPAAWSFGALPSARRFAELLVEALPAA</sequence>
<dbReference type="GO" id="GO:0030288">
    <property type="term" value="C:outer membrane-bounded periplasmic space"/>
    <property type="evidence" value="ECO:0007669"/>
    <property type="project" value="TreeGrafter"/>
</dbReference>
<dbReference type="AlphaFoldDB" id="A0A2A2ESC9"/>
<dbReference type="PANTHER" id="PTHR30532:SF1">
    <property type="entry name" value="IRON(3+)-HYDROXAMATE-BINDING PROTEIN FHUD"/>
    <property type="match status" value="1"/>
</dbReference>
<evidence type="ECO:0000256" key="1">
    <source>
        <dbReference type="ARBA" id="ARBA00004196"/>
    </source>
</evidence>
<keyword evidence="4" id="KW-0406">Ion transport</keyword>
<evidence type="ECO:0000256" key="5">
    <source>
        <dbReference type="ARBA" id="ARBA00022729"/>
    </source>
</evidence>
<dbReference type="GO" id="GO:1901678">
    <property type="term" value="P:iron coordination entity transport"/>
    <property type="evidence" value="ECO:0007669"/>
    <property type="project" value="UniProtKB-ARBA"/>
</dbReference>
<name>A0A2A2ESC9_9GAMM</name>
<organism evidence="8 9">
    <name type="scientific">Halomonas salipaludis</name>
    <dbReference type="NCBI Taxonomy" id="2032625"/>
    <lineage>
        <taxon>Bacteria</taxon>
        <taxon>Pseudomonadati</taxon>
        <taxon>Pseudomonadota</taxon>
        <taxon>Gammaproteobacteria</taxon>
        <taxon>Oceanospirillales</taxon>
        <taxon>Halomonadaceae</taxon>
        <taxon>Halomonas</taxon>
    </lineage>
</organism>
<evidence type="ECO:0000256" key="2">
    <source>
        <dbReference type="ARBA" id="ARBA00008814"/>
    </source>
</evidence>
<evidence type="ECO:0000256" key="3">
    <source>
        <dbReference type="ARBA" id="ARBA00022448"/>
    </source>
</evidence>
<dbReference type="PROSITE" id="PS50983">
    <property type="entry name" value="FE_B12_PBP"/>
    <property type="match status" value="1"/>
</dbReference>
<dbReference type="InterPro" id="IPR051313">
    <property type="entry name" value="Bact_iron-sidero_bind"/>
</dbReference>
<keyword evidence="4" id="KW-0410">Iron transport</keyword>
<keyword evidence="9" id="KW-1185">Reference proteome</keyword>
<evidence type="ECO:0000313" key="9">
    <source>
        <dbReference type="Proteomes" id="UP000217771"/>
    </source>
</evidence>
<feature type="domain" description="Fe/B12 periplasmic-binding" evidence="7">
    <location>
        <begin position="34"/>
        <end position="291"/>
    </location>
</feature>
<keyword evidence="5 6" id="KW-0732">Signal</keyword>
<proteinExistence type="inferred from homology"/>
<feature type="signal peptide" evidence="6">
    <location>
        <begin position="1"/>
        <end position="32"/>
    </location>
</feature>
<dbReference type="EMBL" id="NSKB01000007">
    <property type="protein sequence ID" value="PAU75315.1"/>
    <property type="molecule type" value="Genomic_DNA"/>
</dbReference>
<keyword evidence="4" id="KW-0408">Iron</keyword>
<feature type="chain" id="PRO_5013194852" evidence="6">
    <location>
        <begin position="33"/>
        <end position="291"/>
    </location>
</feature>
<dbReference type="PANTHER" id="PTHR30532">
    <property type="entry name" value="IRON III DICITRATE-BINDING PERIPLASMIC PROTEIN"/>
    <property type="match status" value="1"/>
</dbReference>
<gene>
    <name evidence="8" type="ORF">CK498_19440</name>
</gene>
<dbReference type="OrthoDB" id="6160519at2"/>
<accession>A0A2A2ESC9</accession>
<evidence type="ECO:0000313" key="8">
    <source>
        <dbReference type="EMBL" id="PAU75315.1"/>
    </source>
</evidence>
<evidence type="ECO:0000256" key="4">
    <source>
        <dbReference type="ARBA" id="ARBA00022496"/>
    </source>
</evidence>
<dbReference type="SUPFAM" id="SSF53807">
    <property type="entry name" value="Helical backbone' metal receptor"/>
    <property type="match status" value="1"/>
</dbReference>